<dbReference type="STRING" id="990371.SAMN05421813_11425"/>
<dbReference type="AlphaFoldDB" id="A0A1G9TUI7"/>
<dbReference type="Proteomes" id="UP000199226">
    <property type="component" value="Unassembled WGS sequence"/>
</dbReference>
<feature type="binding site" description="via carbamate group" evidence="1">
    <location>
        <position position="200"/>
    </location>
    <ligand>
        <name>Zn(2+)</name>
        <dbReference type="ChEBI" id="CHEBI:29105"/>
        <label>2</label>
    </ligand>
</feature>
<dbReference type="PANTHER" id="PTHR42717">
    <property type="entry name" value="DIHYDROOROTASE-RELATED"/>
    <property type="match status" value="1"/>
</dbReference>
<dbReference type="InterPro" id="IPR011059">
    <property type="entry name" value="Metal-dep_hydrolase_composite"/>
</dbReference>
<dbReference type="GO" id="GO:0016810">
    <property type="term" value="F:hydrolase activity, acting on carbon-nitrogen (but not peptide) bonds"/>
    <property type="evidence" value="ECO:0007669"/>
    <property type="project" value="InterPro"/>
</dbReference>
<accession>A0A1G9TUI7</accession>
<dbReference type="PIRSF" id="PIRSF039004">
    <property type="entry name" value="ADE_EF_0837"/>
    <property type="match status" value="1"/>
</dbReference>
<sequence length="433" mass="47679">MIPLSVLTYSLQVITKHYPQKMKKTSRLILFFLSIITFSSQAQNYSILIKGGHVIDPKNNINELMDIAINGDKIVLVAKNIDPKTAKQIVNAAGLYVTPGLVDIHSHNFHSMRPGDPVADGFTFRSGITTTVDAGSSGWKSFETFKEEVIDKSETRVLAWLNIVGEGYRGGAYEQNLNDMDSKLTSIIARRYREHIVGIKTSHYNGPEWVPVDRAVEAGKLAGNIPVMVDFGGNTPAQSIEDLFFKHLRPGDIFTHCFAELGASREAIVDTKTKKVKPFVFEAQKRGIVFDVGFGGISFAYSQAIPALQQGFYPNSISTDMNKGAINGAMKDLQTVMSRFLAMGMDLPEVIRASTSNPAMEIKREDLGNLSIGSGADVAIFNMRDGKFGFFDYTGYKINADKKLECEMTIRAGKIVYNLNGISDPVISGRQAH</sequence>
<keyword evidence="1" id="KW-0479">Metal-binding</keyword>
<dbReference type="InterPro" id="IPR032466">
    <property type="entry name" value="Metal_Hydrolase"/>
</dbReference>
<dbReference type="NCBIfam" id="NF006689">
    <property type="entry name" value="PRK09237.1"/>
    <property type="match status" value="1"/>
</dbReference>
<dbReference type="PANTHER" id="PTHR42717:SF1">
    <property type="entry name" value="IMIDAZOLONEPROPIONASE AND RELATED AMIDOHYDROLASES"/>
    <property type="match status" value="1"/>
</dbReference>
<dbReference type="EMBL" id="FNHH01000014">
    <property type="protein sequence ID" value="SDM50905.1"/>
    <property type="molecule type" value="Genomic_DNA"/>
</dbReference>
<feature type="binding site" evidence="1">
    <location>
        <position position="320"/>
    </location>
    <ligand>
        <name>Zn(2+)</name>
        <dbReference type="ChEBI" id="CHEBI:29105"/>
        <label>1</label>
    </ligand>
</feature>
<organism evidence="3 4">
    <name type="scientific">Daejeonella rubra</name>
    <dbReference type="NCBI Taxonomy" id="990371"/>
    <lineage>
        <taxon>Bacteria</taxon>
        <taxon>Pseudomonadati</taxon>
        <taxon>Bacteroidota</taxon>
        <taxon>Sphingobacteriia</taxon>
        <taxon>Sphingobacteriales</taxon>
        <taxon>Sphingobacteriaceae</taxon>
        <taxon>Daejeonella</taxon>
    </lineage>
</organism>
<dbReference type="GO" id="GO:0019213">
    <property type="term" value="F:deacetylase activity"/>
    <property type="evidence" value="ECO:0007669"/>
    <property type="project" value="InterPro"/>
</dbReference>
<dbReference type="InterPro" id="IPR020043">
    <property type="entry name" value="Deacetylase_Atu3266-like"/>
</dbReference>
<protein>
    <submittedName>
        <fullName evidence="3">Dihydroorotase</fullName>
    </submittedName>
</protein>
<dbReference type="Gene3D" id="3.20.20.140">
    <property type="entry name" value="Metal-dependent hydrolases"/>
    <property type="match status" value="1"/>
</dbReference>
<name>A0A1G9TUI7_9SPHI</name>
<dbReference type="SUPFAM" id="SSF51338">
    <property type="entry name" value="Composite domain of metallo-dependent hydrolases"/>
    <property type="match status" value="1"/>
</dbReference>
<gene>
    <name evidence="3" type="ORF">SAMN05421813_11425</name>
</gene>
<feature type="binding site" evidence="1">
    <location>
        <position position="107"/>
    </location>
    <ligand>
        <name>Zn(2+)</name>
        <dbReference type="ChEBI" id="CHEBI:29105"/>
        <label>1</label>
    </ligand>
</feature>
<feature type="binding site" description="via carbamate group" evidence="1">
    <location>
        <position position="200"/>
    </location>
    <ligand>
        <name>Zn(2+)</name>
        <dbReference type="ChEBI" id="CHEBI:29105"/>
        <label>1</label>
    </ligand>
</feature>
<reference evidence="4" key="1">
    <citation type="submission" date="2016-10" db="EMBL/GenBank/DDBJ databases">
        <authorList>
            <person name="Varghese N."/>
            <person name="Submissions S."/>
        </authorList>
    </citation>
    <scope>NUCLEOTIDE SEQUENCE [LARGE SCALE GENOMIC DNA]</scope>
    <source>
        <strain evidence="4">DSM 24536</strain>
    </source>
</reference>
<evidence type="ECO:0000256" key="2">
    <source>
        <dbReference type="PIRSR" id="PIRSR039004-2"/>
    </source>
</evidence>
<dbReference type="SUPFAM" id="SSF51556">
    <property type="entry name" value="Metallo-dependent hydrolases"/>
    <property type="match status" value="1"/>
</dbReference>
<feature type="binding site" evidence="1">
    <location>
        <position position="105"/>
    </location>
    <ligand>
        <name>Zn(2+)</name>
        <dbReference type="ChEBI" id="CHEBI:29105"/>
        <label>1</label>
    </ligand>
</feature>
<dbReference type="Gene3D" id="2.30.40.10">
    <property type="entry name" value="Urease, subunit C, domain 1"/>
    <property type="match status" value="1"/>
</dbReference>
<feature type="modified residue" description="N6-carboxylysine" evidence="2">
    <location>
        <position position="200"/>
    </location>
</feature>
<keyword evidence="4" id="KW-1185">Reference proteome</keyword>
<evidence type="ECO:0000256" key="1">
    <source>
        <dbReference type="PIRSR" id="PIRSR039004-1"/>
    </source>
</evidence>
<keyword evidence="1" id="KW-0862">Zinc</keyword>
<evidence type="ECO:0000313" key="3">
    <source>
        <dbReference type="EMBL" id="SDM50905.1"/>
    </source>
</evidence>
<proteinExistence type="predicted"/>
<feature type="binding site" evidence="1">
    <location>
        <position position="256"/>
    </location>
    <ligand>
        <name>Zn(2+)</name>
        <dbReference type="ChEBI" id="CHEBI:29105"/>
        <label>2</label>
    </ligand>
</feature>
<evidence type="ECO:0000313" key="4">
    <source>
        <dbReference type="Proteomes" id="UP000199226"/>
    </source>
</evidence>
<dbReference type="GO" id="GO:0046872">
    <property type="term" value="F:metal ion binding"/>
    <property type="evidence" value="ECO:0007669"/>
    <property type="project" value="UniProtKB-KW"/>
</dbReference>